<gene>
    <name evidence="1" type="ORF">DWE98_07925</name>
</gene>
<protein>
    <submittedName>
        <fullName evidence="1">Polyketide cyclase</fullName>
    </submittedName>
</protein>
<dbReference type="EMBL" id="QQTP01000003">
    <property type="protein sequence ID" value="RDJ26771.1"/>
    <property type="molecule type" value="Genomic_DNA"/>
</dbReference>
<name>A0A370L8Q8_9HYPH</name>
<dbReference type="RefSeq" id="WP_114828655.1">
    <property type="nucleotide sequence ID" value="NZ_QQTO01000001.1"/>
</dbReference>
<evidence type="ECO:0000313" key="1">
    <source>
        <dbReference type="EMBL" id="RDJ26771.1"/>
    </source>
</evidence>
<dbReference type="Proteomes" id="UP000255207">
    <property type="component" value="Unassembled WGS sequence"/>
</dbReference>
<evidence type="ECO:0000313" key="2">
    <source>
        <dbReference type="Proteomes" id="UP000255207"/>
    </source>
</evidence>
<dbReference type="InterPro" id="IPR019587">
    <property type="entry name" value="Polyketide_cyclase/dehydratase"/>
</dbReference>
<dbReference type="SUPFAM" id="SSF55961">
    <property type="entry name" value="Bet v1-like"/>
    <property type="match status" value="1"/>
</dbReference>
<dbReference type="Gene3D" id="3.30.530.20">
    <property type="match status" value="1"/>
</dbReference>
<proteinExistence type="predicted"/>
<accession>A0A370L8Q8</accession>
<sequence length="179" mass="19632">MLKMILLSAAAILVTGVVIVLILAAMKPDSFTVRRSLAINAPPERIFPLINEFRNWTQWSPWEKLDPALKRDYSGAPTGIGSVYAWDGDKKVGQGRMEIVEAASPKTVGLKLDFVRPFEAHNNVIFALEPAASGTNVTWTMTGPVPFVAKIFHVFMNMDRVVGGDFETGLANMKAAAER</sequence>
<keyword evidence="2" id="KW-1185">Reference proteome</keyword>
<dbReference type="CDD" id="cd07818">
    <property type="entry name" value="SRPBCC_1"/>
    <property type="match status" value="1"/>
</dbReference>
<dbReference type="InterPro" id="IPR023393">
    <property type="entry name" value="START-like_dom_sf"/>
</dbReference>
<reference evidence="2" key="1">
    <citation type="submission" date="2018-07" db="EMBL/GenBank/DDBJ databases">
        <authorList>
            <person name="Safronova V.I."/>
            <person name="Chirak E.R."/>
            <person name="Sazanova A.L."/>
        </authorList>
    </citation>
    <scope>NUCLEOTIDE SEQUENCE [LARGE SCALE GENOMIC DNA]</scope>
    <source>
        <strain evidence="2">RCAM04685</strain>
    </source>
</reference>
<dbReference type="Pfam" id="PF10604">
    <property type="entry name" value="Polyketide_cyc2"/>
    <property type="match status" value="1"/>
</dbReference>
<dbReference type="AlphaFoldDB" id="A0A370L8Q8"/>
<dbReference type="OrthoDB" id="9807923at2"/>
<organism evidence="1 2">
    <name type="scientific">Bosea caraganae</name>
    <dbReference type="NCBI Taxonomy" id="2763117"/>
    <lineage>
        <taxon>Bacteria</taxon>
        <taxon>Pseudomonadati</taxon>
        <taxon>Pseudomonadota</taxon>
        <taxon>Alphaproteobacteria</taxon>
        <taxon>Hyphomicrobiales</taxon>
        <taxon>Boseaceae</taxon>
        <taxon>Bosea</taxon>
    </lineage>
</organism>
<comment type="caution">
    <text evidence="1">The sequence shown here is derived from an EMBL/GenBank/DDBJ whole genome shotgun (WGS) entry which is preliminary data.</text>
</comment>